<gene>
    <name evidence="1" type="ORF">OM075_05995</name>
</gene>
<protein>
    <submittedName>
        <fullName evidence="1">Uncharacterized protein</fullName>
    </submittedName>
</protein>
<evidence type="ECO:0000313" key="2">
    <source>
        <dbReference type="Proteomes" id="UP001209229"/>
    </source>
</evidence>
<dbReference type="AlphaFoldDB" id="A0AAE3M3C6"/>
<dbReference type="EMBL" id="JAPDPJ010000009">
    <property type="protein sequence ID" value="MCW3786010.1"/>
    <property type="molecule type" value="Genomic_DNA"/>
</dbReference>
<sequence>MIKIRLIILLGIILTSVSLVNACDITLKIQDEAKEAYHVGDDLIVQVDLLFTHINGSVSERDSKLKCMELKIIDITDWKKILDMQYARRLKVKAKKVTSESTKTQTAAKRAYRKEGVGCC</sequence>
<organism evidence="1 2">
    <name type="scientific">Plebeiibacterium sediminum</name>
    <dbReference type="NCBI Taxonomy" id="2992112"/>
    <lineage>
        <taxon>Bacteria</taxon>
        <taxon>Pseudomonadati</taxon>
        <taxon>Bacteroidota</taxon>
        <taxon>Bacteroidia</taxon>
        <taxon>Marinilabiliales</taxon>
        <taxon>Marinilabiliaceae</taxon>
        <taxon>Plebeiibacterium</taxon>
    </lineage>
</organism>
<comment type="caution">
    <text evidence="1">The sequence shown here is derived from an EMBL/GenBank/DDBJ whole genome shotgun (WGS) entry which is preliminary data.</text>
</comment>
<reference evidence="1" key="1">
    <citation type="submission" date="2022-10" db="EMBL/GenBank/DDBJ databases">
        <authorList>
            <person name="Yu W.X."/>
        </authorList>
    </citation>
    <scope>NUCLEOTIDE SEQUENCE</scope>
    <source>
        <strain evidence="1">AAT</strain>
    </source>
</reference>
<keyword evidence="2" id="KW-1185">Reference proteome</keyword>
<evidence type="ECO:0000313" key="1">
    <source>
        <dbReference type="EMBL" id="MCW3786010.1"/>
    </source>
</evidence>
<proteinExistence type="predicted"/>
<dbReference type="RefSeq" id="WP_301189581.1">
    <property type="nucleotide sequence ID" value="NZ_JAPDPJ010000009.1"/>
</dbReference>
<name>A0AAE3M3C6_9BACT</name>
<accession>A0AAE3M3C6</accession>
<dbReference type="Proteomes" id="UP001209229">
    <property type="component" value="Unassembled WGS sequence"/>
</dbReference>